<dbReference type="SMART" id="SM00086">
    <property type="entry name" value="PAC"/>
    <property type="match status" value="2"/>
</dbReference>
<dbReference type="InterPro" id="IPR000160">
    <property type="entry name" value="GGDEF_dom"/>
</dbReference>
<dbReference type="InterPro" id="IPR001610">
    <property type="entry name" value="PAC"/>
</dbReference>
<dbReference type="InterPro" id="IPR035919">
    <property type="entry name" value="EAL_sf"/>
</dbReference>
<accession>A0ABY6DIW0</accession>
<dbReference type="EMBL" id="CP106753">
    <property type="protein sequence ID" value="UXY14178.1"/>
    <property type="molecule type" value="Genomic_DNA"/>
</dbReference>
<dbReference type="Gene3D" id="3.30.70.270">
    <property type="match status" value="1"/>
</dbReference>
<gene>
    <name evidence="7" type="ORF">N8I74_12705</name>
</gene>
<evidence type="ECO:0000259" key="4">
    <source>
        <dbReference type="PROSITE" id="PS50113"/>
    </source>
</evidence>
<dbReference type="PROSITE" id="PS50110">
    <property type="entry name" value="RESPONSE_REGULATORY"/>
    <property type="match status" value="1"/>
</dbReference>
<evidence type="ECO:0000259" key="6">
    <source>
        <dbReference type="PROSITE" id="PS50887"/>
    </source>
</evidence>
<feature type="domain" description="PAS" evidence="3">
    <location>
        <begin position="251"/>
        <end position="303"/>
    </location>
</feature>
<dbReference type="Pfam" id="PF00072">
    <property type="entry name" value="Response_reg"/>
    <property type="match status" value="1"/>
</dbReference>
<dbReference type="Gene3D" id="3.20.20.450">
    <property type="entry name" value="EAL domain"/>
    <property type="match status" value="1"/>
</dbReference>
<proteinExistence type="predicted"/>
<feature type="domain" description="PAS" evidence="3">
    <location>
        <begin position="131"/>
        <end position="192"/>
    </location>
</feature>
<dbReference type="SUPFAM" id="SSF52172">
    <property type="entry name" value="CheY-like"/>
    <property type="match status" value="1"/>
</dbReference>
<dbReference type="Pfam" id="PF00990">
    <property type="entry name" value="GGDEF"/>
    <property type="match status" value="1"/>
</dbReference>
<protein>
    <submittedName>
        <fullName evidence="7">EAL domain-containing protein</fullName>
    </submittedName>
</protein>
<dbReference type="InterPro" id="IPR001789">
    <property type="entry name" value="Sig_transdc_resp-reg_receiver"/>
</dbReference>
<dbReference type="SMART" id="SM00091">
    <property type="entry name" value="PAS"/>
    <property type="match status" value="2"/>
</dbReference>
<dbReference type="SUPFAM" id="SSF55073">
    <property type="entry name" value="Nucleotide cyclase"/>
    <property type="match status" value="1"/>
</dbReference>
<dbReference type="Proteomes" id="UP001061302">
    <property type="component" value="Chromosome"/>
</dbReference>
<sequence length="809" mass="90956">MNPRIMIVEDERIVALDLKHSLEFLGYTVVAVAARGADAVLAVAQQRPDLVLMDINLGEGMDGTEAAQRIREQSRVPVVFLTAYAEDKTLERAEQSMPYGYLLKPFELRELEATIRMALARRQAELEVELAEERLRLALDAAALGVWEWDASSDSFEWEGHLEGILGGQPRFLRGEEDAFLNFIHEEDREALAVQLLSGQSISATVRTHHGRGHIGWIELHAKRYAGEHGGGERLIGVVRDVTERRRNEERLRQASVVFNTTAEGVLITGPDRKVVSSNPAFCMLTGYSVEEAYGRDPDDFLHARRHSDQFYPRLLEMRQGYWHGEVTCRRRDGTLFPAWEHVCVVRDNPGEVVNYIITFSDISQIRQAEQQINHLAYHDALTGLGNRHQLDDRLEIELERARLVEQRLGVMFIDLDGFKLINDTLGHAAGDVLLQTVAQRMKTLLRRTDIAIRLGGDEFVVIVPDAQRIDDYAVLAGKLLDAIRDAIQLPSDRVNISASIGIAVFPDNAKDRHALMKAADSAMYDAKTHGRNRFAFYSPDMAERAHERMAMEQGLMQAIQQQALRLHYQPVVALESGRMIGMEALVRWQHPELGLVPPARFIPVAEESGLIEPIGEWVLQEACRQTRRWQDEGYPHIRMAVNVSVRQMMNDHLVERVAQALAETGIDPQCLELEITETAIQSIEHSRERLRQLKGLGVMIAIDDFGTGFSSLSLLKHLPIDRIKIDRSFVTGLPSDGNDVAITHAIVALAHSLHLELTAEGIESTDQLNHLHQLGVGEGQGYLFRRPEPADALTELLRGGHRFQAGRQ</sequence>
<dbReference type="SMART" id="SM00267">
    <property type="entry name" value="GGDEF"/>
    <property type="match status" value="1"/>
</dbReference>
<feature type="domain" description="EAL" evidence="5">
    <location>
        <begin position="549"/>
        <end position="802"/>
    </location>
</feature>
<evidence type="ECO:0000259" key="3">
    <source>
        <dbReference type="PROSITE" id="PS50112"/>
    </source>
</evidence>
<feature type="domain" description="Response regulatory" evidence="2">
    <location>
        <begin position="4"/>
        <end position="119"/>
    </location>
</feature>
<evidence type="ECO:0000313" key="8">
    <source>
        <dbReference type="Proteomes" id="UP001061302"/>
    </source>
</evidence>
<dbReference type="InterPro" id="IPR001633">
    <property type="entry name" value="EAL_dom"/>
</dbReference>
<feature type="modified residue" description="4-aspartylphosphate" evidence="1">
    <location>
        <position position="54"/>
    </location>
</feature>
<feature type="domain" description="GGDEF" evidence="6">
    <location>
        <begin position="407"/>
        <end position="540"/>
    </location>
</feature>
<organism evidence="7 8">
    <name type="scientific">Chitiniphilus purpureus</name>
    <dbReference type="NCBI Taxonomy" id="2981137"/>
    <lineage>
        <taxon>Bacteria</taxon>
        <taxon>Pseudomonadati</taxon>
        <taxon>Pseudomonadota</taxon>
        <taxon>Betaproteobacteria</taxon>
        <taxon>Neisseriales</taxon>
        <taxon>Chitinibacteraceae</taxon>
        <taxon>Chitiniphilus</taxon>
    </lineage>
</organism>
<dbReference type="SUPFAM" id="SSF55785">
    <property type="entry name" value="PYP-like sensor domain (PAS domain)"/>
    <property type="match status" value="2"/>
</dbReference>
<dbReference type="SMART" id="SM00052">
    <property type="entry name" value="EAL"/>
    <property type="match status" value="1"/>
</dbReference>
<keyword evidence="1" id="KW-0597">Phosphoprotein</keyword>
<name>A0ABY6DIW0_9NEIS</name>
<dbReference type="CDD" id="cd01949">
    <property type="entry name" value="GGDEF"/>
    <property type="match status" value="1"/>
</dbReference>
<dbReference type="InterPro" id="IPR000700">
    <property type="entry name" value="PAS-assoc_C"/>
</dbReference>
<dbReference type="PROSITE" id="PS50113">
    <property type="entry name" value="PAC"/>
    <property type="match status" value="2"/>
</dbReference>
<dbReference type="Gene3D" id="3.30.450.20">
    <property type="entry name" value="PAS domain"/>
    <property type="match status" value="2"/>
</dbReference>
<evidence type="ECO:0000259" key="5">
    <source>
        <dbReference type="PROSITE" id="PS50883"/>
    </source>
</evidence>
<dbReference type="CDD" id="cd01948">
    <property type="entry name" value="EAL"/>
    <property type="match status" value="1"/>
</dbReference>
<dbReference type="InterPro" id="IPR000014">
    <property type="entry name" value="PAS"/>
</dbReference>
<dbReference type="NCBIfam" id="TIGR00254">
    <property type="entry name" value="GGDEF"/>
    <property type="match status" value="1"/>
</dbReference>
<dbReference type="SMART" id="SM00448">
    <property type="entry name" value="REC"/>
    <property type="match status" value="1"/>
</dbReference>
<dbReference type="CDD" id="cd17534">
    <property type="entry name" value="REC_DC-like"/>
    <property type="match status" value="1"/>
</dbReference>
<dbReference type="Gene3D" id="3.40.50.2300">
    <property type="match status" value="1"/>
</dbReference>
<dbReference type="InterPro" id="IPR052155">
    <property type="entry name" value="Biofilm_reg_signaling"/>
</dbReference>
<dbReference type="PROSITE" id="PS50883">
    <property type="entry name" value="EAL"/>
    <property type="match status" value="1"/>
</dbReference>
<evidence type="ECO:0000256" key="1">
    <source>
        <dbReference type="PROSITE-ProRule" id="PRU00169"/>
    </source>
</evidence>
<dbReference type="InterPro" id="IPR011006">
    <property type="entry name" value="CheY-like_superfamily"/>
</dbReference>
<dbReference type="InterPro" id="IPR043128">
    <property type="entry name" value="Rev_trsase/Diguanyl_cyclase"/>
</dbReference>
<dbReference type="Pfam" id="PF13426">
    <property type="entry name" value="PAS_9"/>
    <property type="match status" value="1"/>
</dbReference>
<dbReference type="PANTHER" id="PTHR44757">
    <property type="entry name" value="DIGUANYLATE CYCLASE DGCP"/>
    <property type="match status" value="1"/>
</dbReference>
<dbReference type="SUPFAM" id="SSF141868">
    <property type="entry name" value="EAL domain-like"/>
    <property type="match status" value="1"/>
</dbReference>
<dbReference type="PANTHER" id="PTHR44757:SF2">
    <property type="entry name" value="BIOFILM ARCHITECTURE MAINTENANCE PROTEIN MBAA"/>
    <property type="match status" value="1"/>
</dbReference>
<dbReference type="RefSeq" id="WP_263123478.1">
    <property type="nucleotide sequence ID" value="NZ_CP106753.1"/>
</dbReference>
<dbReference type="CDD" id="cd00130">
    <property type="entry name" value="PAS"/>
    <property type="match status" value="2"/>
</dbReference>
<evidence type="ECO:0000313" key="7">
    <source>
        <dbReference type="EMBL" id="UXY14178.1"/>
    </source>
</evidence>
<reference evidence="7" key="1">
    <citation type="submission" date="2022-10" db="EMBL/GenBank/DDBJ databases">
        <title>Chitiniphilus purpureus sp. nov., a novel chitin-degrading bacterium isolated from crawfish pond sediment.</title>
        <authorList>
            <person name="Li K."/>
        </authorList>
    </citation>
    <scope>NUCLEOTIDE SEQUENCE</scope>
    <source>
        <strain evidence="7">CD1</strain>
    </source>
</reference>
<dbReference type="InterPro" id="IPR035965">
    <property type="entry name" value="PAS-like_dom_sf"/>
</dbReference>
<dbReference type="PROSITE" id="PS50112">
    <property type="entry name" value="PAS"/>
    <property type="match status" value="2"/>
</dbReference>
<evidence type="ECO:0000259" key="2">
    <source>
        <dbReference type="PROSITE" id="PS50110"/>
    </source>
</evidence>
<dbReference type="Pfam" id="PF00563">
    <property type="entry name" value="EAL"/>
    <property type="match status" value="1"/>
</dbReference>
<keyword evidence="8" id="KW-1185">Reference proteome</keyword>
<dbReference type="InterPro" id="IPR029787">
    <property type="entry name" value="Nucleotide_cyclase"/>
</dbReference>
<dbReference type="NCBIfam" id="TIGR00229">
    <property type="entry name" value="sensory_box"/>
    <property type="match status" value="2"/>
</dbReference>
<feature type="domain" description="PAC" evidence="4">
    <location>
        <begin position="200"/>
        <end position="254"/>
    </location>
</feature>
<feature type="domain" description="PAC" evidence="4">
    <location>
        <begin position="323"/>
        <end position="375"/>
    </location>
</feature>
<dbReference type="PROSITE" id="PS50887">
    <property type="entry name" value="GGDEF"/>
    <property type="match status" value="1"/>
</dbReference>